<feature type="compositionally biased region" description="Basic and acidic residues" evidence="1">
    <location>
        <begin position="44"/>
        <end position="68"/>
    </location>
</feature>
<protein>
    <submittedName>
        <fullName evidence="2">Uncharacterized protein</fullName>
    </submittedName>
</protein>
<dbReference type="Proteomes" id="UP001295444">
    <property type="component" value="Chromosome 11"/>
</dbReference>
<name>A0AAD1WSD4_PELCU</name>
<dbReference type="EMBL" id="OW240922">
    <property type="protein sequence ID" value="CAH2321328.1"/>
    <property type="molecule type" value="Genomic_DNA"/>
</dbReference>
<proteinExistence type="predicted"/>
<evidence type="ECO:0000313" key="3">
    <source>
        <dbReference type="Proteomes" id="UP001295444"/>
    </source>
</evidence>
<evidence type="ECO:0000313" key="2">
    <source>
        <dbReference type="EMBL" id="CAH2321328.1"/>
    </source>
</evidence>
<reference evidence="2" key="1">
    <citation type="submission" date="2022-03" db="EMBL/GenBank/DDBJ databases">
        <authorList>
            <person name="Alioto T."/>
            <person name="Alioto T."/>
            <person name="Gomez Garrido J."/>
        </authorList>
    </citation>
    <scope>NUCLEOTIDE SEQUENCE</scope>
</reference>
<dbReference type="AlphaFoldDB" id="A0AAD1WSD4"/>
<keyword evidence="3" id="KW-1185">Reference proteome</keyword>
<sequence>MGQPPSRVSWLAAHVLPPLDRGGVIPVCSSTIQRTNLDLFNHPGGEHHPGASPQDGRRHVRELLEQLS</sequence>
<evidence type="ECO:0000256" key="1">
    <source>
        <dbReference type="SAM" id="MobiDB-lite"/>
    </source>
</evidence>
<organism evidence="2 3">
    <name type="scientific">Pelobates cultripes</name>
    <name type="common">Western spadefoot toad</name>
    <dbReference type="NCBI Taxonomy" id="61616"/>
    <lineage>
        <taxon>Eukaryota</taxon>
        <taxon>Metazoa</taxon>
        <taxon>Chordata</taxon>
        <taxon>Craniata</taxon>
        <taxon>Vertebrata</taxon>
        <taxon>Euteleostomi</taxon>
        <taxon>Amphibia</taxon>
        <taxon>Batrachia</taxon>
        <taxon>Anura</taxon>
        <taxon>Pelobatoidea</taxon>
        <taxon>Pelobatidae</taxon>
        <taxon>Pelobates</taxon>
    </lineage>
</organism>
<feature type="region of interest" description="Disordered" evidence="1">
    <location>
        <begin position="40"/>
        <end position="68"/>
    </location>
</feature>
<accession>A0AAD1WSD4</accession>
<gene>
    <name evidence="2" type="ORF">PECUL_23A042924</name>
</gene>